<protein>
    <submittedName>
        <fullName evidence="1">Uncharacterized protein</fullName>
    </submittedName>
</protein>
<dbReference type="RefSeq" id="WP_075712026.1">
    <property type="nucleotide sequence ID" value="NZ_MJIE01000001.1"/>
</dbReference>
<dbReference type="EMBL" id="MJIE01000001">
    <property type="protein sequence ID" value="OLR55018.1"/>
    <property type="molecule type" value="Genomic_DNA"/>
</dbReference>
<reference evidence="1 2" key="1">
    <citation type="journal article" date="2016" name="Appl. Environ. Microbiol.">
        <title>Function and Phylogeny of Bacterial Butyryl Coenzyme A:Acetate Transferases and Their Diversity in the Proximal Colon of Swine.</title>
        <authorList>
            <person name="Trachsel J."/>
            <person name="Bayles D.O."/>
            <person name="Looft T."/>
            <person name="Levine U.Y."/>
            <person name="Allen H.K."/>
        </authorList>
    </citation>
    <scope>NUCLEOTIDE SEQUENCE [LARGE SCALE GENOMIC DNA]</scope>
    <source>
        <strain evidence="1 2">68-3-10</strain>
    </source>
</reference>
<organism evidence="1 2">
    <name type="scientific">Hornefia porci</name>
    <dbReference type="NCBI Taxonomy" id="2652292"/>
    <lineage>
        <taxon>Bacteria</taxon>
        <taxon>Bacillati</taxon>
        <taxon>Bacillota</taxon>
        <taxon>Clostridia</taxon>
        <taxon>Peptostreptococcales</taxon>
        <taxon>Anaerovoracaceae</taxon>
        <taxon>Hornefia</taxon>
    </lineage>
</organism>
<keyword evidence="2" id="KW-1185">Reference proteome</keyword>
<dbReference type="AlphaFoldDB" id="A0A1Q9JFP1"/>
<comment type="caution">
    <text evidence="1">The sequence shown here is derived from an EMBL/GenBank/DDBJ whole genome shotgun (WGS) entry which is preliminary data.</text>
</comment>
<name>A0A1Q9JFP1_9FIRM</name>
<evidence type="ECO:0000313" key="1">
    <source>
        <dbReference type="EMBL" id="OLR55018.1"/>
    </source>
</evidence>
<accession>A0A1Q9JFP1</accession>
<gene>
    <name evidence="1" type="ORF">BHK98_02350</name>
</gene>
<evidence type="ECO:0000313" key="2">
    <source>
        <dbReference type="Proteomes" id="UP000187404"/>
    </source>
</evidence>
<proteinExistence type="predicted"/>
<dbReference type="OrthoDB" id="2083428at2"/>
<dbReference type="STRING" id="1261640.BHK98_02350"/>
<sequence length="153" mass="17334">MSDNRKYINKAKSIVISRSEDFRPYLDLYISESRARGTALNHLPYLRSTMTGIFEASIHQALGEALTERDSRLLVRRLYRLCENLKRTEATTRLNLHTPAYAAAVIAGALSGNPLTDREINSLEPLDQSVRAYFEMAEEKLHRQLDAPEAPAD</sequence>
<dbReference type="Proteomes" id="UP000187404">
    <property type="component" value="Unassembled WGS sequence"/>
</dbReference>